<dbReference type="PANTHER" id="PTHR12558:SF13">
    <property type="entry name" value="CELL DIVISION CYCLE PROTEIN 27 HOMOLOG"/>
    <property type="match status" value="1"/>
</dbReference>
<feature type="signal peptide" evidence="8">
    <location>
        <begin position="1"/>
        <end position="23"/>
    </location>
</feature>
<name>A0A0H3FKZ5_KLEAK</name>
<keyword evidence="3 8" id="KW-0732">Signal</keyword>
<dbReference type="Pfam" id="PF14559">
    <property type="entry name" value="TPR_19"/>
    <property type="match status" value="1"/>
</dbReference>
<dbReference type="AlphaFoldDB" id="A0A0H3FKZ5"/>
<keyword evidence="5 7" id="KW-0802">TPR repeat</keyword>
<evidence type="ECO:0000256" key="4">
    <source>
        <dbReference type="ARBA" id="ARBA00022737"/>
    </source>
</evidence>
<evidence type="ECO:0000256" key="5">
    <source>
        <dbReference type="ARBA" id="ARBA00022803"/>
    </source>
</evidence>
<dbReference type="GO" id="GO:0019867">
    <property type="term" value="C:outer membrane"/>
    <property type="evidence" value="ECO:0007669"/>
    <property type="project" value="InterPro"/>
</dbReference>
<keyword evidence="11" id="KW-1185">Reference proteome</keyword>
<evidence type="ECO:0000256" key="8">
    <source>
        <dbReference type="SAM" id="SignalP"/>
    </source>
</evidence>
<dbReference type="InterPro" id="IPR011990">
    <property type="entry name" value="TPR-like_helical_dom_sf"/>
</dbReference>
<evidence type="ECO:0000256" key="1">
    <source>
        <dbReference type="ARBA" id="ARBA00003476"/>
    </source>
</evidence>
<dbReference type="eggNOG" id="COG3118">
    <property type="taxonomic scope" value="Bacteria"/>
</dbReference>
<dbReference type="PROSITE" id="PS50005">
    <property type="entry name" value="TPR"/>
    <property type="match status" value="1"/>
</dbReference>
<dbReference type="InterPro" id="IPR019734">
    <property type="entry name" value="TPR_rpt"/>
</dbReference>
<reference evidence="10 11" key="1">
    <citation type="journal article" date="2012" name="J. Bacteriol.">
        <title>Complete genome sequence of Enterobacter aerogenes KCTC 2190.</title>
        <authorList>
            <person name="Shin S.H."/>
            <person name="Kim S."/>
            <person name="Kim J.Y."/>
            <person name="Lee S."/>
            <person name="Um Y."/>
            <person name="Oh M.K."/>
            <person name="Kim Y.R."/>
            <person name="Lee J."/>
            <person name="Yang K.S."/>
        </authorList>
    </citation>
    <scope>NUCLEOTIDE SEQUENCE [LARGE SCALE GENOMIC DNA]</scope>
    <source>
        <strain evidence="10 11">KCTC 2190</strain>
    </source>
</reference>
<evidence type="ECO:0000256" key="6">
    <source>
        <dbReference type="ARBA" id="ARBA00022916"/>
    </source>
</evidence>
<organism evidence="10 11">
    <name type="scientific">Klebsiella aerogenes (strain ATCC 13048 / DSM 30053 / CCUG 1429 / JCM 1235 / KCTC 2190 / NBRC 13534 / NCIMB 10102 / NCTC 10006 / CDC 819-56)</name>
    <name type="common">Enterobacter aerogenes</name>
    <dbReference type="NCBI Taxonomy" id="1028307"/>
    <lineage>
        <taxon>Bacteria</taxon>
        <taxon>Pseudomonadati</taxon>
        <taxon>Pseudomonadota</taxon>
        <taxon>Gammaproteobacteria</taxon>
        <taxon>Enterobacterales</taxon>
        <taxon>Enterobacteriaceae</taxon>
        <taxon>Klebsiella/Raoultella group</taxon>
        <taxon>Klebsiella</taxon>
    </lineage>
</organism>
<dbReference type="SMART" id="SM00028">
    <property type="entry name" value="TPR"/>
    <property type="match status" value="6"/>
</dbReference>
<dbReference type="Pfam" id="PF05420">
    <property type="entry name" value="BCSC_C"/>
    <property type="match status" value="1"/>
</dbReference>
<feature type="chain" id="PRO_5002609275" evidence="8">
    <location>
        <begin position="24"/>
        <end position="1161"/>
    </location>
</feature>
<accession>A0A0H3FKZ5</accession>
<dbReference type="GeneID" id="93314310"/>
<dbReference type="UniPathway" id="UPA00694"/>
<feature type="domain" description="Cellulose synthase operon C C-terminal" evidence="9">
    <location>
        <begin position="803"/>
        <end position="1140"/>
    </location>
</feature>
<dbReference type="GO" id="GO:0030244">
    <property type="term" value="P:cellulose biosynthetic process"/>
    <property type="evidence" value="ECO:0007669"/>
    <property type="project" value="UniProtKB-KW"/>
</dbReference>
<dbReference type="HOGENOM" id="CLU_001631_2_0_6"/>
<evidence type="ECO:0000313" key="10">
    <source>
        <dbReference type="EMBL" id="AEG96109.1"/>
    </source>
</evidence>
<protein>
    <submittedName>
        <fullName evidence="10">Cellulose synthase subunit BcsC</fullName>
    </submittedName>
</protein>
<feature type="repeat" description="TPR" evidence="7">
    <location>
        <begin position="304"/>
        <end position="337"/>
    </location>
</feature>
<evidence type="ECO:0000256" key="3">
    <source>
        <dbReference type="ARBA" id="ARBA00022729"/>
    </source>
</evidence>
<keyword evidence="6" id="KW-0135">Cellulose biosynthesis</keyword>
<dbReference type="NCBIfam" id="NF008520">
    <property type="entry name" value="PRK11447.1"/>
    <property type="match status" value="1"/>
</dbReference>
<dbReference type="InterPro" id="IPR008410">
    <property type="entry name" value="BCSC_C"/>
</dbReference>
<evidence type="ECO:0000259" key="9">
    <source>
        <dbReference type="Pfam" id="PF05420"/>
    </source>
</evidence>
<evidence type="ECO:0000313" key="11">
    <source>
        <dbReference type="Proteomes" id="UP000008881"/>
    </source>
</evidence>
<dbReference type="eggNOG" id="COG0457">
    <property type="taxonomic scope" value="Bacteria"/>
</dbReference>
<dbReference type="OrthoDB" id="174989at2"/>
<dbReference type="KEGG" id="eae:EAE_05910"/>
<evidence type="ECO:0000256" key="2">
    <source>
        <dbReference type="ARBA" id="ARBA00005186"/>
    </source>
</evidence>
<dbReference type="Pfam" id="PF13432">
    <property type="entry name" value="TPR_16"/>
    <property type="match status" value="2"/>
</dbReference>
<keyword evidence="4" id="KW-0677">Repeat</keyword>
<sequence length="1161" mass="127475">MRKFSLSFITLSVGLGLLPLAQAENTPAQQHLLEQVRLGEASSREDLVRQSLYRLELIDPNNPDYLAARTRYLLRQGDTAGAQKQLDLLAKLAPESSALQATRNEMKISTGSGRQALQQARLLGVAGKVDEAVAAYEKLFGGVPTDTEAAIEYWTLVARLPARHSEGVSQLKKLNATTPDNVTLLTSLAKLMFSDNKPQEGFAYLEQMARSASGRGIAADMWLGEIKSMPVSRGSVQALQRFLLQFPAGSAAANARVLLAQQQTQLQDPAFLAKSEGLAAVKSGNAAQAVADLQQAVRADARDSDAVGALGAAYSQRGDRARAVAQLNKAIAMDPKSPNRDKWDSLLKTNRYWLLIKQGDNALKAGQLAQAQNAYAQAQRVDNTDSYAVLGLGDVAAARKDDAAAERYYRQALRMDRDNNLAVRGLANVYRRESPEKASAYIASLPASQRRSIDDIERSLTNDRLEKQAEALESQGSWAQAAEVQRRRLALDPESVWITYRLAKDLVSAGQRPEADALMRNMANRKPGDAERVYAYGLYLSGNNQDDRALAQINALPRGQWTDNIRELEGRLQSDKVMREANQLRDSGQEAQAIALIKQQPESIRYDLALADWAQQRGDSAEAIAQYHRVLSQQADNGDARLGLAEVYLAEGDKNAARAQVAQLKDADTESINMQRRVALARAGFDDTAGAQQIFDRIVPQAKSQPPSMESALVLRDAARFQTQSEQPQQALESYKDAMVAAGVTRVRPQDNDTFTRLTRNDSQDDWLKRGIRSDAADLYRQQDLNVTLEHDYWGSSGTGGYSDLKAHTTMLQVDAPLYDGRMFFRTDVVNMNAGSFSTNSDGGYSPSWGTCGEISCYGGSKNQSDGGASVAVGWKNDTWSGDIGTTPMGFNVVDVVGGLSYSGDAGPVGYTVNVHRRPISSSLLSFGGQKDNPNDGHTGTTWGGVRAAGGGISLSYDKGEANGIWSSLGADQLTGKNVEDNWRVRWMTGYYYKAINENNRRVTVGLTNMIWHYDKDLSGYTLGQGGYYSPQEYLSFSVPVIWRQRTENWSWELGGSVSWSHSRTQTHARYPLLNLIPSQYRYDASQQKEEGGSSQGFGYTARALVERRVTGNWFVGAAVDIQQAKDYTPSHALLYVRYSASGWQGDMDMPPQPLVPYADW</sequence>
<proteinExistence type="predicted"/>
<dbReference type="Gene3D" id="1.25.40.10">
    <property type="entry name" value="Tetratricopeptide repeat domain"/>
    <property type="match status" value="5"/>
</dbReference>
<gene>
    <name evidence="10" type="ordered locus">EAE_05910</name>
</gene>
<comment type="function">
    <text evidence="1">Required for maximal bacterial cellulose synthesis.</text>
</comment>
<evidence type="ECO:0000256" key="7">
    <source>
        <dbReference type="PROSITE-ProRule" id="PRU00339"/>
    </source>
</evidence>
<dbReference type="RefSeq" id="WP_015703759.1">
    <property type="nucleotide sequence ID" value="NC_015663.1"/>
</dbReference>
<dbReference type="PATRIC" id="fig|1028307.3.peg.1181"/>
<comment type="pathway">
    <text evidence="2">Glycan metabolism; bacterial cellulose biosynthesis.</text>
</comment>
<dbReference type="PANTHER" id="PTHR12558">
    <property type="entry name" value="CELL DIVISION CYCLE 16,23,27"/>
    <property type="match status" value="1"/>
</dbReference>
<dbReference type="SUPFAM" id="SSF48452">
    <property type="entry name" value="TPR-like"/>
    <property type="match status" value="4"/>
</dbReference>
<dbReference type="Proteomes" id="UP000008881">
    <property type="component" value="Chromosome"/>
</dbReference>
<dbReference type="EMBL" id="CP002824">
    <property type="protein sequence ID" value="AEG96109.1"/>
    <property type="molecule type" value="Genomic_DNA"/>
</dbReference>